<dbReference type="InterPro" id="IPR020845">
    <property type="entry name" value="AMP-binding_CS"/>
</dbReference>
<dbReference type="InterPro" id="IPR025110">
    <property type="entry name" value="AMP-bd_C"/>
</dbReference>
<dbReference type="PANTHER" id="PTHR43201:SF5">
    <property type="entry name" value="MEDIUM-CHAIN ACYL-COA LIGASE ACSF2, MITOCHONDRIAL"/>
    <property type="match status" value="1"/>
</dbReference>
<dbReference type="NCBIfam" id="NF005801">
    <property type="entry name" value="PRK07656.1"/>
    <property type="match status" value="1"/>
</dbReference>
<protein>
    <submittedName>
        <fullName evidence="5">AMP-binding protein</fullName>
    </submittedName>
</protein>
<dbReference type="PROSITE" id="PS00455">
    <property type="entry name" value="AMP_BINDING"/>
    <property type="match status" value="1"/>
</dbReference>
<dbReference type="PANTHER" id="PTHR43201">
    <property type="entry name" value="ACYL-COA SYNTHETASE"/>
    <property type="match status" value="1"/>
</dbReference>
<feature type="domain" description="AMP-dependent synthetase/ligase" evidence="3">
    <location>
        <begin position="20"/>
        <end position="387"/>
    </location>
</feature>
<keyword evidence="6" id="KW-1185">Reference proteome</keyword>
<dbReference type="RefSeq" id="WP_195133367.1">
    <property type="nucleotide sequence ID" value="NZ_JADLQX010000038.1"/>
</dbReference>
<keyword evidence="2" id="KW-0436">Ligase</keyword>
<dbReference type="Pfam" id="PF00501">
    <property type="entry name" value="AMP-binding"/>
    <property type="match status" value="1"/>
</dbReference>
<comment type="caution">
    <text evidence="5">The sequence shown here is derived from an EMBL/GenBank/DDBJ whole genome shotgun (WGS) entry which is preliminary data.</text>
</comment>
<evidence type="ECO:0000256" key="2">
    <source>
        <dbReference type="ARBA" id="ARBA00022598"/>
    </source>
</evidence>
<dbReference type="InterPro" id="IPR045851">
    <property type="entry name" value="AMP-bd_C_sf"/>
</dbReference>
<proteinExistence type="inferred from homology"/>
<evidence type="ECO:0000259" key="4">
    <source>
        <dbReference type="Pfam" id="PF13193"/>
    </source>
</evidence>
<comment type="similarity">
    <text evidence="1">Belongs to the ATP-dependent AMP-binding enzyme family.</text>
</comment>
<sequence length="523" mass="55833">MDRRREATSELATIPAVVADRARRHGARVAVVTPEEQLTYAELAAEAQRVTRAMMWLGVRPADRVAIWAPNGARWVIAALGVLGAGATLVPIGTRLRGPEAAEILARSRCRLLFTVREFLGTDYPRMLRESGHALPELRTTVLLDEDSSWSGFLAVGIGVPVAEAASRSASVDPGTVSDIVFTSGTTGVPKGVPATHRQTIETFTRWADAVTLSGDDRYLLVNPFSHTFGYKAGVIACLLRGATMVPVDRFDPEQVLRLVERERATVLTGPPTLFHDLLDHDRREAHDLSSLRLVGTGGSSVPTGLVERIRCDLGAEKVFTAYGLTESNGVVTVCPPDAPVDRIAGTVGQALPGVQVRIVDAAGRPVPAGASGEIVVRGPTVMHGYLDDPGATAAAIDSGGWLHTGDIGALDADGYLRITDRLADMFIVGGFNAYPAEIERILLDHPAVREAAVVGVPDSRLGEVGCAFVVRSGPADIDAAEIIAWARPRMAGYKIPRRVEFVAALPRNANGKVLKRILRGRS</sequence>
<feature type="domain" description="AMP-binding enzyme C-terminal" evidence="4">
    <location>
        <begin position="438"/>
        <end position="513"/>
    </location>
</feature>
<accession>A0ABS0D030</accession>
<dbReference type="InterPro" id="IPR042099">
    <property type="entry name" value="ANL_N_sf"/>
</dbReference>
<gene>
    <name evidence="5" type="ORF">IU459_32265</name>
</gene>
<dbReference type="Proteomes" id="UP000702209">
    <property type="component" value="Unassembled WGS sequence"/>
</dbReference>
<evidence type="ECO:0000256" key="1">
    <source>
        <dbReference type="ARBA" id="ARBA00006432"/>
    </source>
</evidence>
<evidence type="ECO:0000313" key="5">
    <source>
        <dbReference type="EMBL" id="MBF6302181.1"/>
    </source>
</evidence>
<dbReference type="Gene3D" id="3.40.50.12780">
    <property type="entry name" value="N-terminal domain of ligase-like"/>
    <property type="match status" value="1"/>
</dbReference>
<dbReference type="Pfam" id="PF13193">
    <property type="entry name" value="AMP-binding_C"/>
    <property type="match status" value="1"/>
</dbReference>
<evidence type="ECO:0000259" key="3">
    <source>
        <dbReference type="Pfam" id="PF00501"/>
    </source>
</evidence>
<dbReference type="InterPro" id="IPR000873">
    <property type="entry name" value="AMP-dep_synth/lig_dom"/>
</dbReference>
<name>A0ABS0D030_9NOCA</name>
<dbReference type="Gene3D" id="3.30.300.30">
    <property type="match status" value="1"/>
</dbReference>
<reference evidence="5 6" key="1">
    <citation type="submission" date="2020-10" db="EMBL/GenBank/DDBJ databases">
        <title>Identification of Nocardia species via Next-generation sequencing and recognition of intraspecies genetic diversity.</title>
        <authorList>
            <person name="Li P."/>
            <person name="Li P."/>
            <person name="Lu B."/>
        </authorList>
    </citation>
    <scope>NUCLEOTIDE SEQUENCE [LARGE SCALE GENOMIC DNA]</scope>
    <source>
        <strain evidence="5 6">BJ06-0157</strain>
    </source>
</reference>
<organism evidence="5 6">
    <name type="scientific">Nocardia amamiensis</name>
    <dbReference type="NCBI Taxonomy" id="404578"/>
    <lineage>
        <taxon>Bacteria</taxon>
        <taxon>Bacillati</taxon>
        <taxon>Actinomycetota</taxon>
        <taxon>Actinomycetes</taxon>
        <taxon>Mycobacteriales</taxon>
        <taxon>Nocardiaceae</taxon>
        <taxon>Nocardia</taxon>
    </lineage>
</organism>
<evidence type="ECO:0000313" key="6">
    <source>
        <dbReference type="Proteomes" id="UP000702209"/>
    </source>
</evidence>
<dbReference type="EMBL" id="JADLQX010000038">
    <property type="protein sequence ID" value="MBF6302181.1"/>
    <property type="molecule type" value="Genomic_DNA"/>
</dbReference>
<dbReference type="SUPFAM" id="SSF56801">
    <property type="entry name" value="Acetyl-CoA synthetase-like"/>
    <property type="match status" value="1"/>
</dbReference>